<dbReference type="Proteomes" id="UP001139311">
    <property type="component" value="Unassembled WGS sequence"/>
</dbReference>
<evidence type="ECO:0000313" key="1">
    <source>
        <dbReference type="EMBL" id="MCB4822197.1"/>
    </source>
</evidence>
<dbReference type="EMBL" id="JAJAQI010000013">
    <property type="protein sequence ID" value="MCB4822197.1"/>
    <property type="molecule type" value="Genomic_DNA"/>
</dbReference>
<dbReference type="Pfam" id="PF05159">
    <property type="entry name" value="Capsule_synth"/>
    <property type="match status" value="1"/>
</dbReference>
<dbReference type="AlphaFoldDB" id="A0A9X1ID49"/>
<dbReference type="GO" id="GO:0000271">
    <property type="term" value="P:polysaccharide biosynthetic process"/>
    <property type="evidence" value="ECO:0007669"/>
    <property type="project" value="InterPro"/>
</dbReference>
<sequence length="413" mass="45276">MPSPPPRCFLFLQGPIGPFFAEMAAGLRALGHQTRRINLSLGDRLFWDGSDATDFRGRAMDWPGFIAAYLEREQVTDLVLLGEQRPYHLVAIAEARARGIAVTVTDYGYLRPDWIVLERDAMGAGSRFPRDPAAILTLAENCPAIDPTPRYADDFALQARWDVTAHLASLLPWPFPHYESYLLHHPVPAYLGTGLRLWRRRAETAKAARLLAELAPHGPLWLFAMQMENDYSIRAYSDFADNDSALRAVLGSFARGAPADGRLLVKVHPLDPGLKRWGSRLARLAAEAGLAGRVHLLDGALPAEPAILACRGTVTINSTLAVQAIALGRPVMALGRAIYQVPGLTWLGERDAFWQAAPPPEPHLADAFLRAIAACLHVRGRFYGRPGLDVAVAGAVRRLHLGMVNQPLPDVIL</sequence>
<reference evidence="1" key="1">
    <citation type="submission" date="2021-10" db="EMBL/GenBank/DDBJ databases">
        <title>Roseicella aerolatum sp. nov., isolated from aerosols of e-waste dismantling site.</title>
        <authorList>
            <person name="Qin T."/>
        </authorList>
    </citation>
    <scope>NUCLEOTIDE SEQUENCE</scope>
    <source>
        <strain evidence="1">GB24</strain>
    </source>
</reference>
<dbReference type="RefSeq" id="WP_226608115.1">
    <property type="nucleotide sequence ID" value="NZ_JAJAQI010000013.1"/>
</dbReference>
<name>A0A9X1ID49_9PROT</name>
<protein>
    <submittedName>
        <fullName evidence="1">Capsular biosynthesis protein</fullName>
    </submittedName>
</protein>
<evidence type="ECO:0000313" key="2">
    <source>
        <dbReference type="Proteomes" id="UP001139311"/>
    </source>
</evidence>
<dbReference type="GO" id="GO:0015774">
    <property type="term" value="P:polysaccharide transport"/>
    <property type="evidence" value="ECO:0007669"/>
    <property type="project" value="InterPro"/>
</dbReference>
<dbReference type="InterPro" id="IPR007833">
    <property type="entry name" value="Capsule_polysaccharide_synth"/>
</dbReference>
<gene>
    <name evidence="1" type="ORF">LHA35_10670</name>
</gene>
<organism evidence="1 2">
    <name type="scientific">Roseicella aerolata</name>
    <dbReference type="NCBI Taxonomy" id="2883479"/>
    <lineage>
        <taxon>Bacteria</taxon>
        <taxon>Pseudomonadati</taxon>
        <taxon>Pseudomonadota</taxon>
        <taxon>Alphaproteobacteria</taxon>
        <taxon>Acetobacterales</taxon>
        <taxon>Roseomonadaceae</taxon>
        <taxon>Roseicella</taxon>
    </lineage>
</organism>
<accession>A0A9X1ID49</accession>
<dbReference type="CDD" id="cd16441">
    <property type="entry name" value="beta_Kdo_transferase_KpsS"/>
    <property type="match status" value="1"/>
</dbReference>
<comment type="caution">
    <text evidence="1">The sequence shown here is derived from an EMBL/GenBank/DDBJ whole genome shotgun (WGS) entry which is preliminary data.</text>
</comment>
<keyword evidence="2" id="KW-1185">Reference proteome</keyword>
<proteinExistence type="predicted"/>